<keyword evidence="2" id="KW-1185">Reference proteome</keyword>
<reference evidence="1 2" key="1">
    <citation type="submission" date="2015-04" db="EMBL/GenBank/DDBJ databases">
        <authorList>
            <person name="Syromyatnikov M.Y."/>
            <person name="Popov V.N."/>
        </authorList>
    </citation>
    <scope>NUCLEOTIDE SEQUENCE [LARGE SCALE GENOMIC DNA]</scope>
</reference>
<accession>A0A1J1HXI9</accession>
<gene>
    <name evidence="1" type="ORF">CLUMA_CG005640</name>
</gene>
<sequence length="110" mass="12772">MKNEFRYNVIAESATSGVFVQNHLKNTSNIINRKLHFTYNIKRRTNSTELTQHKKVSARIRMLQNVIVMQLLNESHLSHCLVLLSEDVTQYFRIKASLFKLLHAALAKCT</sequence>
<dbReference type="EMBL" id="CVRI01000022">
    <property type="protein sequence ID" value="CRK92060.1"/>
    <property type="molecule type" value="Genomic_DNA"/>
</dbReference>
<evidence type="ECO:0000313" key="2">
    <source>
        <dbReference type="Proteomes" id="UP000183832"/>
    </source>
</evidence>
<dbReference type="AlphaFoldDB" id="A0A1J1HXI9"/>
<evidence type="ECO:0000313" key="1">
    <source>
        <dbReference type="EMBL" id="CRK92060.1"/>
    </source>
</evidence>
<organism evidence="1 2">
    <name type="scientific">Clunio marinus</name>
    <dbReference type="NCBI Taxonomy" id="568069"/>
    <lineage>
        <taxon>Eukaryota</taxon>
        <taxon>Metazoa</taxon>
        <taxon>Ecdysozoa</taxon>
        <taxon>Arthropoda</taxon>
        <taxon>Hexapoda</taxon>
        <taxon>Insecta</taxon>
        <taxon>Pterygota</taxon>
        <taxon>Neoptera</taxon>
        <taxon>Endopterygota</taxon>
        <taxon>Diptera</taxon>
        <taxon>Nematocera</taxon>
        <taxon>Chironomoidea</taxon>
        <taxon>Chironomidae</taxon>
        <taxon>Clunio</taxon>
    </lineage>
</organism>
<name>A0A1J1HXI9_9DIPT</name>
<dbReference type="Proteomes" id="UP000183832">
    <property type="component" value="Unassembled WGS sequence"/>
</dbReference>
<protein>
    <submittedName>
        <fullName evidence="1">CLUMA_CG005640, isoform A</fullName>
    </submittedName>
</protein>
<proteinExistence type="predicted"/>